<reference evidence="3" key="1">
    <citation type="submission" date="2025-08" db="UniProtKB">
        <authorList>
            <consortium name="Ensembl"/>
        </authorList>
    </citation>
    <scope>IDENTIFICATION</scope>
</reference>
<accession>A0A674K9C5</accession>
<feature type="region of interest" description="Disordered" evidence="1">
    <location>
        <begin position="226"/>
        <end position="251"/>
    </location>
</feature>
<reference evidence="3" key="2">
    <citation type="submission" date="2025-09" db="UniProtKB">
        <authorList>
            <consortium name="Ensembl"/>
        </authorList>
    </citation>
    <scope>IDENTIFICATION</scope>
</reference>
<evidence type="ECO:0000259" key="2">
    <source>
        <dbReference type="Pfam" id="PF23030"/>
    </source>
</evidence>
<dbReference type="GO" id="GO:0099122">
    <property type="term" value="F:RNA polymerase II C-terminal domain binding"/>
    <property type="evidence" value="ECO:0007669"/>
    <property type="project" value="TreeGrafter"/>
</dbReference>
<dbReference type="InterPro" id="IPR057031">
    <property type="entry name" value="SFR19-like_C"/>
</dbReference>
<evidence type="ECO:0000256" key="1">
    <source>
        <dbReference type="SAM" id="MobiDB-lite"/>
    </source>
</evidence>
<dbReference type="InterPro" id="IPR042841">
    <property type="entry name" value="SCAF1"/>
</dbReference>
<dbReference type="PANTHER" id="PTHR47013:SF1">
    <property type="entry name" value="SPLICING FACTOR, ARGININE_SERINE-RICH 19"/>
    <property type="match status" value="1"/>
</dbReference>
<dbReference type="AlphaFoldDB" id="A0A674K9C5"/>
<protein>
    <recommendedName>
        <fullName evidence="2">SFR19-like C-terminal domain-containing protein</fullName>
    </recommendedName>
</protein>
<feature type="compositionally biased region" description="Basic and acidic residues" evidence="1">
    <location>
        <begin position="133"/>
        <end position="151"/>
    </location>
</feature>
<dbReference type="Ensembl" id="ENSTMTT00000031319.1">
    <property type="protein sequence ID" value="ENSTMTP00000030215.1"/>
    <property type="gene ID" value="ENSTMTG00000021806.1"/>
</dbReference>
<sequence length="251" mass="27071">LPARGGGRARARRAAEDAGGRAPGRQPLRAQGGARHPSSDTPPVSHPVTALLFKMEEANLASRAKAHELIQATNQILSHTKPSTSLAGSQAPVPPPTHTAAPYLLHSSLPLGGCSSTPPTPTGGTLFGTGSDLGKRDGSTSSDGRGDTDKYLKKLHTQERAVEEVKLAIKPYYQKKEITKEEYKDILRKAVHKICHSKSGEINPVKVNNLVRAYVQRYKYFRKHGRRMEEEPGGPKDLGGLDKASLPMPPL</sequence>
<dbReference type="PANTHER" id="PTHR47013">
    <property type="entry name" value="SPLICING FACTOR, ARGININE/SERINE-RICH 19"/>
    <property type="match status" value="1"/>
</dbReference>
<evidence type="ECO:0000313" key="3">
    <source>
        <dbReference type="Ensembl" id="ENSTMTP00000030215.1"/>
    </source>
</evidence>
<dbReference type="InParanoid" id="A0A674K9C5"/>
<dbReference type="Pfam" id="PF23030">
    <property type="entry name" value="SCAF11-like_C"/>
    <property type="match status" value="1"/>
</dbReference>
<gene>
    <name evidence="3" type="primary">SCAF1</name>
</gene>
<proteinExistence type="predicted"/>
<organism evidence="3 4">
    <name type="scientific">Terrapene triunguis</name>
    <name type="common">Three-toed box turtle</name>
    <dbReference type="NCBI Taxonomy" id="2587831"/>
    <lineage>
        <taxon>Eukaryota</taxon>
        <taxon>Metazoa</taxon>
        <taxon>Chordata</taxon>
        <taxon>Craniata</taxon>
        <taxon>Vertebrata</taxon>
        <taxon>Euteleostomi</taxon>
        <taxon>Archelosauria</taxon>
        <taxon>Testudinata</taxon>
        <taxon>Testudines</taxon>
        <taxon>Cryptodira</taxon>
        <taxon>Durocryptodira</taxon>
        <taxon>Testudinoidea</taxon>
        <taxon>Emydidae</taxon>
        <taxon>Terrapene</taxon>
    </lineage>
</organism>
<evidence type="ECO:0000313" key="4">
    <source>
        <dbReference type="Proteomes" id="UP000472274"/>
    </source>
</evidence>
<name>A0A674K9C5_9SAUR</name>
<dbReference type="Proteomes" id="UP000472274">
    <property type="component" value="Unplaced"/>
</dbReference>
<feature type="compositionally biased region" description="Low complexity" evidence="1">
    <location>
        <begin position="110"/>
        <end position="130"/>
    </location>
</feature>
<feature type="region of interest" description="Disordered" evidence="1">
    <location>
        <begin position="82"/>
        <end position="151"/>
    </location>
</feature>
<feature type="region of interest" description="Disordered" evidence="1">
    <location>
        <begin position="1"/>
        <end position="47"/>
    </location>
</feature>
<dbReference type="GeneTree" id="ENSGT00950000183205"/>
<feature type="domain" description="SFR19-like C-terminal" evidence="2">
    <location>
        <begin position="147"/>
        <end position="229"/>
    </location>
</feature>
<keyword evidence="4" id="KW-1185">Reference proteome</keyword>